<evidence type="ECO:0000256" key="3">
    <source>
        <dbReference type="ARBA" id="ARBA00022475"/>
    </source>
</evidence>
<accession>A0A0J1CWS2</accession>
<keyword evidence="6 7" id="KW-0472">Membrane</keyword>
<comment type="subcellular location">
    <subcellularLocation>
        <location evidence="1 7">Cell membrane</location>
        <topology evidence="1 7">Multi-pass membrane protein</topology>
    </subcellularLocation>
</comment>
<name>A0A0J1CWS2_9BURK</name>
<feature type="transmembrane region" description="Helical" evidence="7">
    <location>
        <begin position="286"/>
        <end position="307"/>
    </location>
</feature>
<reference evidence="9 10" key="1">
    <citation type="journal article" date="2015" name="Genome Announc.">
        <title>Draft Genome Sequence of Burkholderia sp. Strain PML1(12), an Ectomycorrhizosphere-Inhabiting Bacterium with Effective Mineral-Weathering Ability.</title>
        <authorList>
            <person name="Uroz S."/>
            <person name="Oger P."/>
        </authorList>
    </citation>
    <scope>NUCLEOTIDE SEQUENCE [LARGE SCALE GENOMIC DNA]</scope>
    <source>
        <strain evidence="10">PML1(12)</strain>
    </source>
</reference>
<dbReference type="AlphaFoldDB" id="A0A0J1CWS2"/>
<feature type="transmembrane region" description="Helical" evidence="7">
    <location>
        <begin position="99"/>
        <end position="122"/>
    </location>
</feature>
<dbReference type="PROSITE" id="PS50928">
    <property type="entry name" value="ABC_TM1"/>
    <property type="match status" value="1"/>
</dbReference>
<evidence type="ECO:0000256" key="2">
    <source>
        <dbReference type="ARBA" id="ARBA00022448"/>
    </source>
</evidence>
<keyword evidence="10" id="KW-1185">Reference proteome</keyword>
<dbReference type="CDD" id="cd06261">
    <property type="entry name" value="TM_PBP2"/>
    <property type="match status" value="1"/>
</dbReference>
<evidence type="ECO:0000256" key="7">
    <source>
        <dbReference type="RuleBase" id="RU363032"/>
    </source>
</evidence>
<feature type="transmembrane region" description="Helical" evidence="7">
    <location>
        <begin position="9"/>
        <end position="27"/>
    </location>
</feature>
<evidence type="ECO:0000313" key="10">
    <source>
        <dbReference type="Proteomes" id="UP000035963"/>
    </source>
</evidence>
<dbReference type="GO" id="GO:0071916">
    <property type="term" value="F:dipeptide transmembrane transporter activity"/>
    <property type="evidence" value="ECO:0007669"/>
    <property type="project" value="TreeGrafter"/>
</dbReference>
<dbReference type="GO" id="GO:0005886">
    <property type="term" value="C:plasma membrane"/>
    <property type="evidence" value="ECO:0007669"/>
    <property type="project" value="UniProtKB-SubCell"/>
</dbReference>
<dbReference type="InterPro" id="IPR045621">
    <property type="entry name" value="BPD_transp_1_N"/>
</dbReference>
<organism evidence="9 10">
    <name type="scientific">Caballeronia mineralivorans PML1(12)</name>
    <dbReference type="NCBI Taxonomy" id="908627"/>
    <lineage>
        <taxon>Bacteria</taxon>
        <taxon>Pseudomonadati</taxon>
        <taxon>Pseudomonadota</taxon>
        <taxon>Betaproteobacteria</taxon>
        <taxon>Burkholderiales</taxon>
        <taxon>Burkholderiaceae</taxon>
        <taxon>Caballeronia</taxon>
    </lineage>
</organism>
<dbReference type="RefSeq" id="WP_047847887.1">
    <property type="nucleotide sequence ID" value="NZ_AEJF01000108.1"/>
</dbReference>
<feature type="transmembrane region" description="Helical" evidence="7">
    <location>
        <begin position="177"/>
        <end position="197"/>
    </location>
</feature>
<dbReference type="OrthoDB" id="9803623at2"/>
<protein>
    <submittedName>
        <fullName evidence="9">ABC transporter permease</fullName>
    </submittedName>
</protein>
<dbReference type="PANTHER" id="PTHR43163:SF6">
    <property type="entry name" value="DIPEPTIDE TRANSPORT SYSTEM PERMEASE PROTEIN DPPB-RELATED"/>
    <property type="match status" value="1"/>
</dbReference>
<keyword evidence="5 7" id="KW-1133">Transmembrane helix</keyword>
<feature type="domain" description="ABC transmembrane type-1" evidence="8">
    <location>
        <begin position="95"/>
        <end position="300"/>
    </location>
</feature>
<dbReference type="InterPro" id="IPR000515">
    <property type="entry name" value="MetI-like"/>
</dbReference>
<dbReference type="InterPro" id="IPR035906">
    <property type="entry name" value="MetI-like_sf"/>
</dbReference>
<evidence type="ECO:0000259" key="8">
    <source>
        <dbReference type="PROSITE" id="PS50928"/>
    </source>
</evidence>
<dbReference type="PATRIC" id="fig|908627.4.peg.3882"/>
<dbReference type="Pfam" id="PF19300">
    <property type="entry name" value="BPD_transp_1_N"/>
    <property type="match status" value="1"/>
</dbReference>
<evidence type="ECO:0000256" key="4">
    <source>
        <dbReference type="ARBA" id="ARBA00022692"/>
    </source>
</evidence>
<dbReference type="PANTHER" id="PTHR43163">
    <property type="entry name" value="DIPEPTIDE TRANSPORT SYSTEM PERMEASE PROTEIN DPPB-RELATED"/>
    <property type="match status" value="1"/>
</dbReference>
<feature type="transmembrane region" description="Helical" evidence="7">
    <location>
        <begin position="134"/>
        <end position="157"/>
    </location>
</feature>
<evidence type="ECO:0000256" key="6">
    <source>
        <dbReference type="ARBA" id="ARBA00023136"/>
    </source>
</evidence>
<dbReference type="Proteomes" id="UP000035963">
    <property type="component" value="Unassembled WGS sequence"/>
</dbReference>
<evidence type="ECO:0000313" key="9">
    <source>
        <dbReference type="EMBL" id="KLU25040.1"/>
    </source>
</evidence>
<keyword evidence="3" id="KW-1003">Cell membrane</keyword>
<dbReference type="Pfam" id="PF00528">
    <property type="entry name" value="BPD_transp_1"/>
    <property type="match status" value="1"/>
</dbReference>
<dbReference type="SUPFAM" id="SSF161098">
    <property type="entry name" value="MetI-like"/>
    <property type="match status" value="1"/>
</dbReference>
<comment type="caution">
    <text evidence="9">The sequence shown here is derived from an EMBL/GenBank/DDBJ whole genome shotgun (WGS) entry which is preliminary data.</text>
</comment>
<dbReference type="Gene3D" id="1.10.3720.10">
    <property type="entry name" value="MetI-like"/>
    <property type="match status" value="1"/>
</dbReference>
<comment type="similarity">
    <text evidence="7">Belongs to the binding-protein-dependent transport system permease family.</text>
</comment>
<proteinExistence type="inferred from homology"/>
<keyword evidence="2 7" id="KW-0813">Transport</keyword>
<keyword evidence="4 7" id="KW-0812">Transmembrane</keyword>
<feature type="transmembrane region" description="Helical" evidence="7">
    <location>
        <begin position="247"/>
        <end position="266"/>
    </location>
</feature>
<dbReference type="EMBL" id="AEJF01000108">
    <property type="protein sequence ID" value="KLU25040.1"/>
    <property type="molecule type" value="Genomic_DNA"/>
</dbReference>
<sequence>MKRLVLHRVLAGVLTLWLVSVLIFVGTELLPGDVASAILGQSATPETVAALRASLGLDHPALQRYAQWLVHFIHGDLGTSLTNGRPVGEDLLPRLYNTLFLAGYAAIVAVPLSVLVGIASAIWQDSVFDRAASVLSLASVSMPEFFVGYILLLLLAVKFPVLPSLAAVSPDMAFSERIYATTLPTLTLLFVVAAHMLRTTRASVLAVMGSAYTETAILKGLPKWWIVVRHALPNALAPIINAVSFNLAYLIVGVIMVEVVFVYPGVGQLMVDAVSKRDLPVVQACGMLFATAYVGLNTVSDVLAVWANPRLRHAR</sequence>
<evidence type="ECO:0000256" key="5">
    <source>
        <dbReference type="ARBA" id="ARBA00022989"/>
    </source>
</evidence>
<gene>
    <name evidence="9" type="ORF">EOS_17315</name>
</gene>
<evidence type="ECO:0000256" key="1">
    <source>
        <dbReference type="ARBA" id="ARBA00004651"/>
    </source>
</evidence>